<dbReference type="SUPFAM" id="SSF51735">
    <property type="entry name" value="NAD(P)-binding Rossmann-fold domains"/>
    <property type="match status" value="1"/>
</dbReference>
<dbReference type="UniPathway" id="UPA00214"/>
<dbReference type="InterPro" id="IPR001509">
    <property type="entry name" value="Epimerase_deHydtase"/>
</dbReference>
<dbReference type="PANTHER" id="PTHR43725:SF47">
    <property type="entry name" value="UDP-GLUCOSE 4-EPIMERASE"/>
    <property type="match status" value="1"/>
</dbReference>
<organism evidence="12 13">
    <name type="scientific">Salmonella enterica subsp. salamae serovar 55:k:z39 str. 1315K</name>
    <dbReference type="NCBI Taxonomy" id="1243602"/>
    <lineage>
        <taxon>Bacteria</taxon>
        <taxon>Pseudomonadati</taxon>
        <taxon>Pseudomonadota</taxon>
        <taxon>Gammaproteobacteria</taxon>
        <taxon>Enterobacterales</taxon>
        <taxon>Enterobacteriaceae</taxon>
        <taxon>Salmonella</taxon>
    </lineage>
</organism>
<comment type="cofactor">
    <cofactor evidence="2 10">
        <name>NAD(+)</name>
        <dbReference type="ChEBI" id="CHEBI:57540"/>
    </cofactor>
</comment>
<comment type="pathway">
    <text evidence="3 10">Carbohydrate metabolism; galactose metabolism.</text>
</comment>
<dbReference type="Gene3D" id="3.40.50.720">
    <property type="entry name" value="NAD(P)-binding Rossmann-like Domain"/>
    <property type="match status" value="1"/>
</dbReference>
<evidence type="ECO:0000313" key="12">
    <source>
        <dbReference type="EMBL" id="ASG87759.1"/>
    </source>
</evidence>
<protein>
    <recommendedName>
        <fullName evidence="6 10">UDP-glucose 4-epimerase</fullName>
        <ecNumber evidence="5 10">5.1.3.2</ecNumber>
    </recommendedName>
</protein>
<evidence type="ECO:0000256" key="1">
    <source>
        <dbReference type="ARBA" id="ARBA00000083"/>
    </source>
</evidence>
<dbReference type="NCBIfam" id="NF007956">
    <property type="entry name" value="PRK10675.1"/>
    <property type="match status" value="1"/>
</dbReference>
<evidence type="ECO:0000256" key="4">
    <source>
        <dbReference type="ARBA" id="ARBA00007637"/>
    </source>
</evidence>
<keyword evidence="10" id="KW-0119">Carbohydrate metabolism</keyword>
<evidence type="ECO:0000256" key="7">
    <source>
        <dbReference type="ARBA" id="ARBA00023027"/>
    </source>
</evidence>
<dbReference type="PRINTS" id="PR01713">
    <property type="entry name" value="NUCEPIMERASE"/>
</dbReference>
<evidence type="ECO:0000256" key="5">
    <source>
        <dbReference type="ARBA" id="ARBA00013189"/>
    </source>
</evidence>
<dbReference type="InterPro" id="IPR005886">
    <property type="entry name" value="UDP_G4E"/>
</dbReference>
<proteinExistence type="inferred from homology"/>
<evidence type="ECO:0000256" key="8">
    <source>
        <dbReference type="ARBA" id="ARBA00023144"/>
    </source>
</evidence>
<dbReference type="Pfam" id="PF01370">
    <property type="entry name" value="Epimerase"/>
    <property type="match status" value="1"/>
</dbReference>
<gene>
    <name evidence="12" type="primary">galE</name>
    <name evidence="12" type="ORF">LFZ47_09235</name>
</gene>
<comment type="subunit">
    <text evidence="10">Homodimer.</text>
</comment>
<dbReference type="GO" id="GO:0003978">
    <property type="term" value="F:UDP-glucose 4-epimerase activity"/>
    <property type="evidence" value="ECO:0007669"/>
    <property type="project" value="UniProtKB-UniRule"/>
</dbReference>
<dbReference type="AlphaFoldDB" id="A0A6C7C7D1"/>
<keyword evidence="7 10" id="KW-0520">NAD</keyword>
<evidence type="ECO:0000256" key="3">
    <source>
        <dbReference type="ARBA" id="ARBA00004947"/>
    </source>
</evidence>
<dbReference type="InterPro" id="IPR036291">
    <property type="entry name" value="NAD(P)-bd_dom_sf"/>
</dbReference>
<dbReference type="PANTHER" id="PTHR43725">
    <property type="entry name" value="UDP-GLUCOSE 4-EPIMERASE"/>
    <property type="match status" value="1"/>
</dbReference>
<keyword evidence="8" id="KW-0299">Galactose metabolism</keyword>
<dbReference type="CDD" id="cd05247">
    <property type="entry name" value="UDP_G4E_1_SDR_e"/>
    <property type="match status" value="1"/>
</dbReference>
<accession>A0A6C7C7D1</accession>
<dbReference type="Gene3D" id="3.90.25.10">
    <property type="entry name" value="UDP-galactose 4-epimerase, domain 1"/>
    <property type="match status" value="1"/>
</dbReference>
<dbReference type="NCBIfam" id="TIGR01179">
    <property type="entry name" value="galE"/>
    <property type="match status" value="1"/>
</dbReference>
<evidence type="ECO:0000256" key="9">
    <source>
        <dbReference type="ARBA" id="ARBA00023235"/>
    </source>
</evidence>
<comment type="similarity">
    <text evidence="4 10">Belongs to the NAD(P)-dependent epimerase/dehydratase family.</text>
</comment>
<dbReference type="EC" id="5.1.3.2" evidence="5 10"/>
<dbReference type="EMBL" id="CP022139">
    <property type="protein sequence ID" value="ASG87759.1"/>
    <property type="molecule type" value="Genomic_DNA"/>
</dbReference>
<keyword evidence="9 10" id="KW-0413">Isomerase</keyword>
<name>A0A6C7C7D1_SALER</name>
<dbReference type="GO" id="GO:0005829">
    <property type="term" value="C:cytosol"/>
    <property type="evidence" value="ECO:0007669"/>
    <property type="project" value="TreeGrafter"/>
</dbReference>
<evidence type="ECO:0000256" key="2">
    <source>
        <dbReference type="ARBA" id="ARBA00001911"/>
    </source>
</evidence>
<evidence type="ECO:0000259" key="11">
    <source>
        <dbReference type="Pfam" id="PF01370"/>
    </source>
</evidence>
<dbReference type="Proteomes" id="UP000198067">
    <property type="component" value="Chromosome"/>
</dbReference>
<reference evidence="12 13" key="1">
    <citation type="submission" date="2017-06" db="EMBL/GenBank/DDBJ databases">
        <title>Salmonella reference genomes for public health.</title>
        <authorList>
            <person name="Robertson J."/>
            <person name="Yoshida C."/>
            <person name="Gurnik S."/>
            <person name="Nash J."/>
        </authorList>
    </citation>
    <scope>NUCLEOTIDE SEQUENCE [LARGE SCALE GENOMIC DNA]</scope>
    <source>
        <strain evidence="12 13">1315K</strain>
    </source>
</reference>
<dbReference type="RefSeq" id="WP_080225235.1">
    <property type="nucleotide sequence ID" value="NZ_CP022139.1"/>
</dbReference>
<evidence type="ECO:0000256" key="6">
    <source>
        <dbReference type="ARBA" id="ARBA00018569"/>
    </source>
</evidence>
<dbReference type="GO" id="GO:0006012">
    <property type="term" value="P:galactose metabolic process"/>
    <property type="evidence" value="ECO:0007669"/>
    <property type="project" value="UniProtKB-UniPathway"/>
</dbReference>
<evidence type="ECO:0000313" key="13">
    <source>
        <dbReference type="Proteomes" id="UP000198067"/>
    </source>
</evidence>
<sequence>MAILVTGGAGYIGSHTVLTLLEKGKKVVVIDNLSNSSYISLCRIKEITGIEPTFYKGDILDKSILRKIFSENNITDVIHFAGVKSVGESVLLPLKYYKNNISGTLCLLEEMVSFGVNNFIFSSSATVYGEPEMIPLTESCEIGGTTNPYGTSKLFVEKILEDFAAAHSNFRINILRYFNPVGAHSSGKIGEDPNGIPSNLMPYICQVAIGKHSHVSVFGCDYPTTDGTGVRDFIHVMDLAEGHVAALEYKNDGPNLKIYNLGTGRGYSVLELLKTFERMTSIPVPYVFAERRVGDIAECWSDPTKARVELGWKAKRKLEDMIRDAWNWQMKNPNGYDVN</sequence>
<feature type="domain" description="NAD-dependent epimerase/dehydratase" evidence="11">
    <location>
        <begin position="3"/>
        <end position="262"/>
    </location>
</feature>
<comment type="catalytic activity">
    <reaction evidence="1 10">
        <text>UDP-alpha-D-glucose = UDP-alpha-D-galactose</text>
        <dbReference type="Rhea" id="RHEA:22168"/>
        <dbReference type="ChEBI" id="CHEBI:58885"/>
        <dbReference type="ChEBI" id="CHEBI:66914"/>
        <dbReference type="EC" id="5.1.3.2"/>
    </reaction>
</comment>
<evidence type="ECO:0000256" key="10">
    <source>
        <dbReference type="RuleBase" id="RU366046"/>
    </source>
</evidence>